<dbReference type="InterPro" id="IPR053937">
    <property type="entry name" value="GOST_TM"/>
</dbReference>
<evidence type="ECO:0000256" key="1">
    <source>
        <dbReference type="ARBA" id="ARBA00004141"/>
    </source>
</evidence>
<dbReference type="GO" id="GO:0005794">
    <property type="term" value="C:Golgi apparatus"/>
    <property type="evidence" value="ECO:0007669"/>
    <property type="project" value="TreeGrafter"/>
</dbReference>
<keyword evidence="4 6" id="KW-1133">Transmembrane helix</keyword>
<dbReference type="GO" id="GO:0005829">
    <property type="term" value="C:cytosol"/>
    <property type="evidence" value="ECO:0007669"/>
    <property type="project" value="GOC"/>
</dbReference>
<feature type="domain" description="GOST seven transmembrane" evidence="7">
    <location>
        <begin position="1"/>
        <end position="34"/>
    </location>
</feature>
<reference evidence="9" key="1">
    <citation type="submission" date="2025-08" db="UniProtKB">
        <authorList>
            <consortium name="RefSeq"/>
        </authorList>
    </citation>
    <scope>IDENTIFICATION</scope>
    <source>
        <tissue evidence="9">Muscle</tissue>
    </source>
</reference>
<keyword evidence="5 6" id="KW-0472">Membrane</keyword>
<evidence type="ECO:0000256" key="4">
    <source>
        <dbReference type="ARBA" id="ARBA00022989"/>
    </source>
</evidence>
<keyword evidence="8" id="KW-1185">Reference proteome</keyword>
<name>A0A6I9PFN2_9TELE</name>
<dbReference type="AlphaFoldDB" id="A0A6I9PFN2"/>
<evidence type="ECO:0000313" key="9">
    <source>
        <dbReference type="RefSeq" id="XP_010789614.1"/>
    </source>
</evidence>
<dbReference type="OrthoDB" id="19932at2759"/>
<gene>
    <name evidence="9" type="primary">LOC104962815</name>
</gene>
<evidence type="ECO:0000256" key="3">
    <source>
        <dbReference type="ARBA" id="ARBA00022729"/>
    </source>
</evidence>
<evidence type="ECO:0000256" key="5">
    <source>
        <dbReference type="ARBA" id="ARBA00023136"/>
    </source>
</evidence>
<evidence type="ECO:0000313" key="8">
    <source>
        <dbReference type="Proteomes" id="UP000504611"/>
    </source>
</evidence>
<evidence type="ECO:0000256" key="2">
    <source>
        <dbReference type="ARBA" id="ARBA00022692"/>
    </source>
</evidence>
<dbReference type="PANTHER" id="PTHR21229:SF1">
    <property type="entry name" value="GH17801P"/>
    <property type="match status" value="1"/>
</dbReference>
<dbReference type="PANTHER" id="PTHR21229">
    <property type="entry name" value="LUNG SEVEN TRANSMEMBRANE RECEPTOR"/>
    <property type="match status" value="1"/>
</dbReference>
<dbReference type="KEGG" id="ncc:104962815"/>
<feature type="transmembrane region" description="Helical" evidence="6">
    <location>
        <begin position="6"/>
        <end position="27"/>
    </location>
</feature>
<dbReference type="RefSeq" id="XP_010789614.1">
    <property type="nucleotide sequence ID" value="XM_010791312.1"/>
</dbReference>
<keyword evidence="3" id="KW-0732">Signal</keyword>
<evidence type="ECO:0000256" key="6">
    <source>
        <dbReference type="SAM" id="Phobius"/>
    </source>
</evidence>
<feature type="non-terminal residue" evidence="9">
    <location>
        <position position="1"/>
    </location>
</feature>
<evidence type="ECO:0000259" key="7">
    <source>
        <dbReference type="Pfam" id="PF06814"/>
    </source>
</evidence>
<accession>A0A6I9PFN2</accession>
<comment type="subcellular location">
    <subcellularLocation>
        <location evidence="1">Membrane</location>
        <topology evidence="1">Multi-pass membrane protein</topology>
    </subcellularLocation>
</comment>
<proteinExistence type="predicted"/>
<dbReference type="GeneID" id="104962815"/>
<organism evidence="8 9">
    <name type="scientific">Notothenia coriiceps</name>
    <name type="common">black rockcod</name>
    <dbReference type="NCBI Taxonomy" id="8208"/>
    <lineage>
        <taxon>Eukaryota</taxon>
        <taxon>Metazoa</taxon>
        <taxon>Chordata</taxon>
        <taxon>Craniata</taxon>
        <taxon>Vertebrata</taxon>
        <taxon>Euteleostomi</taxon>
        <taxon>Actinopterygii</taxon>
        <taxon>Neopterygii</taxon>
        <taxon>Teleostei</taxon>
        <taxon>Neoteleostei</taxon>
        <taxon>Acanthomorphata</taxon>
        <taxon>Eupercaria</taxon>
        <taxon>Perciformes</taxon>
        <taxon>Notothenioidei</taxon>
        <taxon>Nototheniidae</taxon>
        <taxon>Notothenia</taxon>
    </lineage>
</organism>
<dbReference type="InterPro" id="IPR009637">
    <property type="entry name" value="GPR107/GPR108-like"/>
</dbReference>
<sequence length="118" mass="13710">DWRELWIEDAFWPFLFSIILLVIMFLWRPSANNQRYAYSPLFDEESEEEEQEPMANEAFEGMKLRGIKNETNGTPKANKVDEDLKWVEENIPTSLADVALPPLLDSDEVGLLHVITKL</sequence>
<dbReference type="Pfam" id="PF06814">
    <property type="entry name" value="GOST_TM"/>
    <property type="match status" value="1"/>
</dbReference>
<dbReference type="Proteomes" id="UP000504611">
    <property type="component" value="Unplaced"/>
</dbReference>
<protein>
    <submittedName>
        <fullName evidence="9">Transmembrane protein 87A-like</fullName>
    </submittedName>
</protein>
<keyword evidence="2 6" id="KW-0812">Transmembrane</keyword>
<dbReference type="GO" id="GO:0042147">
    <property type="term" value="P:retrograde transport, endosome to Golgi"/>
    <property type="evidence" value="ECO:0007669"/>
    <property type="project" value="TreeGrafter"/>
</dbReference>
<dbReference type="GO" id="GO:0016020">
    <property type="term" value="C:membrane"/>
    <property type="evidence" value="ECO:0007669"/>
    <property type="project" value="UniProtKB-SubCell"/>
</dbReference>